<dbReference type="STRING" id="1797.RMCT_2902"/>
<evidence type="ECO:0008006" key="4">
    <source>
        <dbReference type="Google" id="ProtNLM"/>
    </source>
</evidence>
<dbReference type="EMBL" id="BCTB01000026">
    <property type="protein sequence ID" value="GAT15933.1"/>
    <property type="molecule type" value="Genomic_DNA"/>
</dbReference>
<dbReference type="AlphaFoldDB" id="A0A100XG78"/>
<keyword evidence="1" id="KW-0732">Signal</keyword>
<evidence type="ECO:0000256" key="1">
    <source>
        <dbReference type="SAM" id="SignalP"/>
    </source>
</evidence>
<dbReference type="RefSeq" id="WP_003925044.1">
    <property type="nucleotide sequence ID" value="NZ_BCTB01000026.1"/>
</dbReference>
<sequence length="181" mass="19585">MRQFAGVWALSAATWLTLALITPAAPASAAIDTAHVSFPVPGGSVEVHTTANCVLAENQCHFTASANMLTPDGPTGFPPDLWARQTTTLRSMDRLNYLGDTHFVGENTRMFKSIGPIEFTTIYFGAGPVEKYRLSGTTRTVHWQTGQPKTDADYIVCSHIQVVYNGVNITTPDACAQTTYS</sequence>
<evidence type="ECO:0000313" key="2">
    <source>
        <dbReference type="EMBL" id="GAT15933.1"/>
    </source>
</evidence>
<protein>
    <recommendedName>
        <fullName evidence="4">Secreted protein</fullName>
    </recommendedName>
</protein>
<feature type="chain" id="PRO_5007090980" description="Secreted protein" evidence="1">
    <location>
        <begin position="30"/>
        <end position="181"/>
    </location>
</feature>
<reference evidence="3" key="2">
    <citation type="submission" date="2016-02" db="EMBL/GenBank/DDBJ databases">
        <title>Draft genome sequence of five rapidly growing Mycobacterium species.</title>
        <authorList>
            <person name="Katahira K."/>
            <person name="Gotou Y."/>
            <person name="Iida K."/>
            <person name="Ogura Y."/>
            <person name="Hayashi T."/>
        </authorList>
    </citation>
    <scope>NUCLEOTIDE SEQUENCE [LARGE SCALE GENOMIC DNA]</scope>
    <source>
        <strain evidence="3">JCM6362</strain>
    </source>
</reference>
<dbReference type="OrthoDB" id="4747430at2"/>
<accession>A0A100XG78</accession>
<comment type="caution">
    <text evidence="2">The sequence shown here is derived from an EMBL/GenBank/DDBJ whole genome shotgun (WGS) entry which is preliminary data.</text>
</comment>
<evidence type="ECO:0000313" key="3">
    <source>
        <dbReference type="Proteomes" id="UP000069654"/>
    </source>
</evidence>
<organism evidence="2 3">
    <name type="scientific">Mycolicibacterium thermoresistibile</name>
    <name type="common">Mycobacterium thermoresistibile</name>
    <dbReference type="NCBI Taxonomy" id="1797"/>
    <lineage>
        <taxon>Bacteria</taxon>
        <taxon>Bacillati</taxon>
        <taxon>Actinomycetota</taxon>
        <taxon>Actinomycetes</taxon>
        <taxon>Mycobacteriales</taxon>
        <taxon>Mycobacteriaceae</taxon>
        <taxon>Mycolicibacterium</taxon>
    </lineage>
</organism>
<dbReference type="OMA" id="HIQVVYS"/>
<feature type="signal peptide" evidence="1">
    <location>
        <begin position="1"/>
        <end position="29"/>
    </location>
</feature>
<gene>
    <name evidence="2" type="ORF">RMCT_2902</name>
</gene>
<dbReference type="Proteomes" id="UP000069654">
    <property type="component" value="Unassembled WGS sequence"/>
</dbReference>
<proteinExistence type="predicted"/>
<name>A0A100XG78_MYCTH</name>
<reference evidence="2 3" key="1">
    <citation type="journal article" date="2016" name="Genome Announc.">
        <title>Draft Genome Sequences of Five Rapidly Growing Mycobacterium Species, M. thermoresistibile, M. fortuitum subsp. acetamidolyticum, M. canariasense, M. brisbanense, and M. novocastrense.</title>
        <authorList>
            <person name="Katahira K."/>
            <person name="Ogura Y."/>
            <person name="Gotoh Y."/>
            <person name="Hayashi T."/>
        </authorList>
    </citation>
    <scope>NUCLEOTIDE SEQUENCE [LARGE SCALE GENOMIC DNA]</scope>
    <source>
        <strain evidence="2 3">JCM6362</strain>
    </source>
</reference>